<feature type="signal peptide" evidence="4">
    <location>
        <begin position="1"/>
        <end position="25"/>
    </location>
</feature>
<reference evidence="5" key="1">
    <citation type="submission" date="2020-10" db="EMBL/GenBank/DDBJ databases">
        <authorList>
            <person name="Castelo-Branco R."/>
            <person name="Eusebio N."/>
            <person name="Adriana R."/>
            <person name="Vieira A."/>
            <person name="Brugerolle De Fraissinette N."/>
            <person name="Rezende De Castro R."/>
            <person name="Schneider M.P."/>
            <person name="Vasconcelos V."/>
            <person name="Leao P.N."/>
        </authorList>
    </citation>
    <scope>NUCLEOTIDE SEQUENCE</scope>
    <source>
        <strain evidence="5">LEGE 11467</strain>
    </source>
</reference>
<name>A0A928Z9E2_9CYAN</name>
<dbReference type="SUPFAM" id="SSF48439">
    <property type="entry name" value="Protein prenylyltransferase"/>
    <property type="match status" value="1"/>
</dbReference>
<keyword evidence="6" id="KW-1185">Reference proteome</keyword>
<dbReference type="AlphaFoldDB" id="A0A928Z9E2"/>
<evidence type="ECO:0000313" key="5">
    <source>
        <dbReference type="EMBL" id="MBE9042565.1"/>
    </source>
</evidence>
<evidence type="ECO:0000256" key="3">
    <source>
        <dbReference type="PROSITE-ProRule" id="PRU00339"/>
    </source>
</evidence>
<feature type="repeat" description="TPR" evidence="3">
    <location>
        <begin position="145"/>
        <end position="178"/>
    </location>
</feature>
<gene>
    <name evidence="5" type="ORF">IQ235_17490</name>
</gene>
<dbReference type="Pfam" id="PF13432">
    <property type="entry name" value="TPR_16"/>
    <property type="match status" value="1"/>
</dbReference>
<keyword evidence="2 3" id="KW-0802">TPR repeat</keyword>
<keyword evidence="1" id="KW-0677">Repeat</keyword>
<dbReference type="PANTHER" id="PTHR44858">
    <property type="entry name" value="TETRATRICOPEPTIDE REPEAT PROTEIN 6"/>
    <property type="match status" value="1"/>
</dbReference>
<dbReference type="SMART" id="SM00028">
    <property type="entry name" value="TPR"/>
    <property type="match status" value="4"/>
</dbReference>
<dbReference type="EMBL" id="JADEXN010000384">
    <property type="protein sequence ID" value="MBE9042565.1"/>
    <property type="molecule type" value="Genomic_DNA"/>
</dbReference>
<dbReference type="PROSITE" id="PS50005">
    <property type="entry name" value="TPR"/>
    <property type="match status" value="3"/>
</dbReference>
<dbReference type="RefSeq" id="WP_264322724.1">
    <property type="nucleotide sequence ID" value="NZ_JADEXN010000384.1"/>
</dbReference>
<dbReference type="Gene3D" id="1.25.40.10">
    <property type="entry name" value="Tetratricopeptide repeat domain"/>
    <property type="match status" value="2"/>
</dbReference>
<sequence>MKPVFFGSKLLALVLGTLISQPAWAQDSIVLLQAVSQLTRDYDYLIDVCYESQGREALEACDLALEIKPEDATTWTNRGTKLDELGQLRAALASHDRAIELTSNYSLAWANRCSVLIGLGRNPEAVESCQAAIRGDGRWGGMGEVLAWYNLGVALHYLERNEEALTAYNRAIELKPNDADIWNNLGLVLEGLGRLEDAMEAYQRAVSLDPTHSLGRSNINLLQPRLD</sequence>
<dbReference type="InterPro" id="IPR011990">
    <property type="entry name" value="TPR-like_helical_dom_sf"/>
</dbReference>
<feature type="repeat" description="TPR" evidence="3">
    <location>
        <begin position="179"/>
        <end position="212"/>
    </location>
</feature>
<dbReference type="InterPro" id="IPR050498">
    <property type="entry name" value="Ycf3"/>
</dbReference>
<feature type="repeat" description="TPR" evidence="3">
    <location>
        <begin position="72"/>
        <end position="105"/>
    </location>
</feature>
<feature type="chain" id="PRO_5037342714" evidence="4">
    <location>
        <begin position="26"/>
        <end position="227"/>
    </location>
</feature>
<dbReference type="PROSITE" id="PS50293">
    <property type="entry name" value="TPR_REGION"/>
    <property type="match status" value="2"/>
</dbReference>
<accession>A0A928Z9E2</accession>
<dbReference type="InterPro" id="IPR019734">
    <property type="entry name" value="TPR_rpt"/>
</dbReference>
<organism evidence="5 6">
    <name type="scientific">Zarconia navalis LEGE 11467</name>
    <dbReference type="NCBI Taxonomy" id="1828826"/>
    <lineage>
        <taxon>Bacteria</taxon>
        <taxon>Bacillati</taxon>
        <taxon>Cyanobacteriota</taxon>
        <taxon>Cyanophyceae</taxon>
        <taxon>Oscillatoriophycideae</taxon>
        <taxon>Oscillatoriales</taxon>
        <taxon>Oscillatoriales incertae sedis</taxon>
        <taxon>Zarconia</taxon>
        <taxon>Zarconia navalis</taxon>
    </lineage>
</organism>
<dbReference type="PANTHER" id="PTHR44858:SF1">
    <property type="entry name" value="UDP-N-ACETYLGLUCOSAMINE--PEPTIDE N-ACETYLGLUCOSAMINYLTRANSFERASE SPINDLY-RELATED"/>
    <property type="match status" value="1"/>
</dbReference>
<evidence type="ECO:0000256" key="4">
    <source>
        <dbReference type="SAM" id="SignalP"/>
    </source>
</evidence>
<evidence type="ECO:0000256" key="1">
    <source>
        <dbReference type="ARBA" id="ARBA00022737"/>
    </source>
</evidence>
<keyword evidence="4" id="KW-0732">Signal</keyword>
<evidence type="ECO:0000313" key="6">
    <source>
        <dbReference type="Proteomes" id="UP000621799"/>
    </source>
</evidence>
<protein>
    <submittedName>
        <fullName evidence="5">Tetratricopeptide repeat protein</fullName>
    </submittedName>
</protein>
<evidence type="ECO:0000256" key="2">
    <source>
        <dbReference type="ARBA" id="ARBA00022803"/>
    </source>
</evidence>
<proteinExistence type="predicted"/>
<dbReference type="Proteomes" id="UP000621799">
    <property type="component" value="Unassembled WGS sequence"/>
</dbReference>
<comment type="caution">
    <text evidence="5">The sequence shown here is derived from an EMBL/GenBank/DDBJ whole genome shotgun (WGS) entry which is preliminary data.</text>
</comment>